<accession>A0A4Q7Y931</accession>
<evidence type="ECO:0000256" key="1">
    <source>
        <dbReference type="SAM" id="MobiDB-lite"/>
    </source>
</evidence>
<dbReference type="Pfam" id="PF14012">
    <property type="entry name" value="DUF4229"/>
    <property type="match status" value="1"/>
</dbReference>
<dbReference type="RefSeq" id="WP_104530207.1">
    <property type="nucleotide sequence ID" value="NZ_POQT01000044.1"/>
</dbReference>
<dbReference type="EMBL" id="SHKV01000001">
    <property type="protein sequence ID" value="RZU33278.1"/>
    <property type="molecule type" value="Genomic_DNA"/>
</dbReference>
<dbReference type="InterPro" id="IPR025323">
    <property type="entry name" value="DUF4229"/>
</dbReference>
<organism evidence="2 3">
    <name type="scientific">Blastococcus saxobsidens</name>
    <dbReference type="NCBI Taxonomy" id="138336"/>
    <lineage>
        <taxon>Bacteria</taxon>
        <taxon>Bacillati</taxon>
        <taxon>Actinomycetota</taxon>
        <taxon>Actinomycetes</taxon>
        <taxon>Geodermatophilales</taxon>
        <taxon>Geodermatophilaceae</taxon>
        <taxon>Blastococcus</taxon>
    </lineage>
</organism>
<evidence type="ECO:0000313" key="2">
    <source>
        <dbReference type="EMBL" id="RZU33278.1"/>
    </source>
</evidence>
<proteinExistence type="predicted"/>
<sequence length="111" mass="11524">MAEKNTTANTTAGAAAPVGPAGGAATPPKLLPWALMYVVGRLSITAALVLILWLVGLGSFPGLLFGLLLSMPVSYLLLRPSRDRLTEALAARAVARKAAKDDLRNRLSGGE</sequence>
<keyword evidence="3" id="KW-1185">Reference proteome</keyword>
<feature type="region of interest" description="Disordered" evidence="1">
    <location>
        <begin position="1"/>
        <end position="23"/>
    </location>
</feature>
<dbReference type="Proteomes" id="UP000292507">
    <property type="component" value="Unassembled WGS sequence"/>
</dbReference>
<name>A0A4Q7Y931_9ACTN</name>
<protein>
    <submittedName>
        <fullName evidence="2">Uncharacterized protein DUF4229</fullName>
    </submittedName>
</protein>
<gene>
    <name evidence="2" type="ORF">BKA19_2999</name>
</gene>
<comment type="caution">
    <text evidence="2">The sequence shown here is derived from an EMBL/GenBank/DDBJ whole genome shotgun (WGS) entry which is preliminary data.</text>
</comment>
<evidence type="ECO:0000313" key="3">
    <source>
        <dbReference type="Proteomes" id="UP000292507"/>
    </source>
</evidence>
<reference evidence="2 3" key="1">
    <citation type="submission" date="2019-02" db="EMBL/GenBank/DDBJ databases">
        <title>Sequencing the genomes of 1000 actinobacteria strains.</title>
        <authorList>
            <person name="Klenk H.-P."/>
        </authorList>
    </citation>
    <scope>NUCLEOTIDE SEQUENCE [LARGE SCALE GENOMIC DNA]</scope>
    <source>
        <strain evidence="2 3">DSM 44509</strain>
    </source>
</reference>
<dbReference type="AlphaFoldDB" id="A0A4Q7Y931"/>